<gene>
    <name evidence="4" type="ORF">HYN48_02815</name>
</gene>
<dbReference type="Gene3D" id="2.40.50.1020">
    <property type="entry name" value="LytTr DNA-binding domain"/>
    <property type="match status" value="1"/>
</dbReference>
<evidence type="ECO:0000256" key="1">
    <source>
        <dbReference type="PROSITE-ProRule" id="PRU00169"/>
    </source>
</evidence>
<organism evidence="4 5">
    <name type="scientific">Flavobacterium magnum</name>
    <dbReference type="NCBI Taxonomy" id="2162713"/>
    <lineage>
        <taxon>Bacteria</taxon>
        <taxon>Pseudomonadati</taxon>
        <taxon>Bacteroidota</taxon>
        <taxon>Flavobacteriia</taxon>
        <taxon>Flavobacteriales</taxon>
        <taxon>Flavobacteriaceae</taxon>
        <taxon>Flavobacterium</taxon>
    </lineage>
</organism>
<dbReference type="GO" id="GO:0003677">
    <property type="term" value="F:DNA binding"/>
    <property type="evidence" value="ECO:0007669"/>
    <property type="project" value="UniProtKB-KW"/>
</dbReference>
<dbReference type="Pfam" id="PF00072">
    <property type="entry name" value="Response_reg"/>
    <property type="match status" value="1"/>
</dbReference>
<dbReference type="PANTHER" id="PTHR37299">
    <property type="entry name" value="TRANSCRIPTIONAL REGULATOR-RELATED"/>
    <property type="match status" value="1"/>
</dbReference>
<name>A0A2S0REG4_9FLAO</name>
<feature type="domain" description="Response regulatory" evidence="2">
    <location>
        <begin position="4"/>
        <end position="122"/>
    </location>
</feature>
<dbReference type="RefSeq" id="WP_108369688.1">
    <property type="nucleotide sequence ID" value="NZ_CP028811.1"/>
</dbReference>
<accession>A0A2S0REG4</accession>
<reference evidence="4 5" key="1">
    <citation type="submission" date="2018-04" db="EMBL/GenBank/DDBJ databases">
        <title>Genome sequencing of Flavobacterium sp. HYN0048.</title>
        <authorList>
            <person name="Yi H."/>
            <person name="Baek C."/>
        </authorList>
    </citation>
    <scope>NUCLEOTIDE SEQUENCE [LARGE SCALE GENOMIC DNA]</scope>
    <source>
        <strain evidence="4 5">HYN0048</strain>
    </source>
</reference>
<evidence type="ECO:0000259" key="2">
    <source>
        <dbReference type="PROSITE" id="PS50110"/>
    </source>
</evidence>
<dbReference type="OrthoDB" id="2168082at2"/>
<keyword evidence="4" id="KW-0238">DNA-binding</keyword>
<dbReference type="SMART" id="SM00448">
    <property type="entry name" value="REC"/>
    <property type="match status" value="1"/>
</dbReference>
<dbReference type="PANTHER" id="PTHR37299:SF1">
    <property type="entry name" value="STAGE 0 SPORULATION PROTEIN A HOMOLOG"/>
    <property type="match status" value="1"/>
</dbReference>
<dbReference type="SMART" id="SM00850">
    <property type="entry name" value="LytTR"/>
    <property type="match status" value="1"/>
</dbReference>
<evidence type="ECO:0000313" key="4">
    <source>
        <dbReference type="EMBL" id="AWA29102.1"/>
    </source>
</evidence>
<dbReference type="Proteomes" id="UP000244193">
    <property type="component" value="Chromosome"/>
</dbReference>
<protein>
    <submittedName>
        <fullName evidence="4">DNA-binding response regulator</fullName>
    </submittedName>
</protein>
<dbReference type="GO" id="GO:0000156">
    <property type="term" value="F:phosphorelay response regulator activity"/>
    <property type="evidence" value="ECO:0007669"/>
    <property type="project" value="InterPro"/>
</dbReference>
<dbReference type="InterPro" id="IPR007492">
    <property type="entry name" value="LytTR_DNA-bd_dom"/>
</dbReference>
<feature type="domain" description="HTH LytTR-type" evidence="3">
    <location>
        <begin position="132"/>
        <end position="234"/>
    </location>
</feature>
<proteinExistence type="predicted"/>
<dbReference type="KEGG" id="fmg:HYN48_02815"/>
<evidence type="ECO:0000313" key="5">
    <source>
        <dbReference type="Proteomes" id="UP000244193"/>
    </source>
</evidence>
<dbReference type="InterPro" id="IPR011006">
    <property type="entry name" value="CheY-like_superfamily"/>
</dbReference>
<dbReference type="Gene3D" id="3.40.50.2300">
    <property type="match status" value="1"/>
</dbReference>
<dbReference type="SUPFAM" id="SSF52172">
    <property type="entry name" value="CheY-like"/>
    <property type="match status" value="1"/>
</dbReference>
<dbReference type="PROSITE" id="PS50930">
    <property type="entry name" value="HTH_LYTTR"/>
    <property type="match status" value="1"/>
</dbReference>
<comment type="caution">
    <text evidence="1">Lacks conserved residue(s) required for the propagation of feature annotation.</text>
</comment>
<dbReference type="PROSITE" id="PS50110">
    <property type="entry name" value="RESPONSE_REGULATORY"/>
    <property type="match status" value="1"/>
</dbReference>
<sequence>MKYSYIIIDDDPESVARTQSLFDEFSNYFLLGTASTYEDGVNLILEHKPKLVVMEIKPKYKKNGLSLGLINELFRFVKLMPKIVVLTKGKDMAYEAIKHEAFDYLVKPLGIHELRKTLIKFERGTEALPTTLCIKSYGDYRFIDMEDIVYAKADNNSTDIYMANGDMVTAFKTMKHFETTLPSEFIRIHNSYIININHVSRIHLGNNVCYLKNSKVQIPFSKSYKKNVDMLIHLITTNENKELSKIYLNLDNMN</sequence>
<dbReference type="EMBL" id="CP028811">
    <property type="protein sequence ID" value="AWA29102.1"/>
    <property type="molecule type" value="Genomic_DNA"/>
</dbReference>
<dbReference type="AlphaFoldDB" id="A0A2S0REG4"/>
<keyword evidence="5" id="KW-1185">Reference proteome</keyword>
<dbReference type="Pfam" id="PF04397">
    <property type="entry name" value="LytTR"/>
    <property type="match status" value="1"/>
</dbReference>
<dbReference type="InterPro" id="IPR001789">
    <property type="entry name" value="Sig_transdc_resp-reg_receiver"/>
</dbReference>
<dbReference type="InterPro" id="IPR046947">
    <property type="entry name" value="LytR-like"/>
</dbReference>
<evidence type="ECO:0000259" key="3">
    <source>
        <dbReference type="PROSITE" id="PS50930"/>
    </source>
</evidence>